<evidence type="ECO:0000259" key="7">
    <source>
        <dbReference type="Pfam" id="PF07244"/>
    </source>
</evidence>
<dbReference type="InterPro" id="IPR010827">
    <property type="entry name" value="BamA/TamA_POTRA"/>
</dbReference>
<feature type="domain" description="POTRA" evidence="7">
    <location>
        <begin position="130"/>
        <end position="209"/>
    </location>
</feature>
<keyword evidence="3" id="KW-0732">Signal</keyword>
<protein>
    <submittedName>
        <fullName evidence="8">BamA/TamA family outer membrane protein</fullName>
    </submittedName>
</protein>
<dbReference type="EMBL" id="JACOME010000001">
    <property type="protein sequence ID" value="MBC3845145.1"/>
    <property type="molecule type" value="Genomic_DNA"/>
</dbReference>
<name>A0ABR6XXE4_9FLAO</name>
<accession>A0ABR6XXE4</accession>
<evidence type="ECO:0000256" key="1">
    <source>
        <dbReference type="ARBA" id="ARBA00004370"/>
    </source>
</evidence>
<evidence type="ECO:0000259" key="6">
    <source>
        <dbReference type="Pfam" id="PF01103"/>
    </source>
</evidence>
<dbReference type="Proteomes" id="UP000607435">
    <property type="component" value="Unassembled WGS sequence"/>
</dbReference>
<sequence>MVLFLFYKTLSKKTRELLSLPYRISLLNKNYKSLCYIFSVALFVLSLSSCNVVKRVKEGEHLITKNTIVEDDKVNNNERINNIIIQKTNSGMRGFLSFPLRLHIYNWAEPNIDSIIKADVLSDSLKVKRRIALLSKKQFDLAVESRRKRNSWLKRTGEAPTIFNEEKTVKTVNNLRKYYYSKGWFDNEVEFEVEKDSNKRAQVTYKVTKNKAYTLDSITPIIASAAIDSLYDTFSKASLLKKGEQYDEQNYENERDRITTYLRNAGFYYFGQEYIRFVTDTIDTNKKVNTELIIANRTVRGEDSTTTEPFKTYKIKDVNIYTDESFDNQFKIISDTTIYKNYNLYSKDKLKFRPKALTDAVFINKGDTYSDLARSRTSRYLNDLQMFRFPSIDYIENKEDTTLTANIYLEPEKKYVLSFDPEINQSNIQTIGFSFSTGLKIRNVFRGAETLEITGIAAIGASKNRTDDATAFFDINEFGGNVRLTIPRLFTPFNTDKIIPKYMSPSTAINLAATSQQNIGLDKQTLSGIVSYNWFPSRTVTNKLDLFNIQFVKNLNTSNYFGVYTNSFSRLNSIARDINYIADDESLRDDNLTNRFLPADTFIDEVLAGNTSLTSSDDDFATVNNIEERKERLTENNLIFSTSFDYKKDKRQNIFDNNFSIFKWRVELAGNLLSNLSKVIGSDKNSDGNYEVFGVAFSQYFKTEMDYIKYFDLGRRNVFAFRAYTGIAIPYGNSNSIPFAKSFFAGGPNDNRAWTAYNLGPGSSNTINEFNEANFKIHLSAEQRFSLFGDFRGALFVDAGNIWNVLDNVEDEAATFTGFNSLKNIAVGSGFGIRYDFDFFVLRFDTGFKTYDPSQSEGNRWFKNYNFRNAVYNIGINYPF</sequence>
<feature type="domain" description="Bacterial surface antigen (D15)" evidence="6">
    <location>
        <begin position="586"/>
        <end position="856"/>
    </location>
</feature>
<evidence type="ECO:0000313" key="8">
    <source>
        <dbReference type="EMBL" id="MBC3845145.1"/>
    </source>
</evidence>
<evidence type="ECO:0000256" key="2">
    <source>
        <dbReference type="ARBA" id="ARBA00022692"/>
    </source>
</evidence>
<dbReference type="InterPro" id="IPR039910">
    <property type="entry name" value="D15-like"/>
</dbReference>
<dbReference type="Pfam" id="PF01103">
    <property type="entry name" value="Omp85"/>
    <property type="match status" value="1"/>
</dbReference>
<dbReference type="Pfam" id="PF07244">
    <property type="entry name" value="POTRA"/>
    <property type="match status" value="1"/>
</dbReference>
<comment type="subcellular location">
    <subcellularLocation>
        <location evidence="1">Membrane</location>
    </subcellularLocation>
</comment>
<keyword evidence="4" id="KW-0472">Membrane</keyword>
<evidence type="ECO:0000313" key="9">
    <source>
        <dbReference type="Proteomes" id="UP000607435"/>
    </source>
</evidence>
<dbReference type="PANTHER" id="PTHR12815">
    <property type="entry name" value="SORTING AND ASSEMBLY MACHINERY SAMM50 PROTEIN FAMILY MEMBER"/>
    <property type="match status" value="1"/>
</dbReference>
<organism evidence="8 9">
    <name type="scientific">Winogradskyella echinorum</name>
    <dbReference type="NCBI Taxonomy" id="538189"/>
    <lineage>
        <taxon>Bacteria</taxon>
        <taxon>Pseudomonadati</taxon>
        <taxon>Bacteroidota</taxon>
        <taxon>Flavobacteriia</taxon>
        <taxon>Flavobacteriales</taxon>
        <taxon>Flavobacteriaceae</taxon>
        <taxon>Winogradskyella</taxon>
    </lineage>
</organism>
<evidence type="ECO:0000256" key="3">
    <source>
        <dbReference type="ARBA" id="ARBA00022729"/>
    </source>
</evidence>
<keyword evidence="2" id="KW-0812">Transmembrane</keyword>
<reference evidence="8 9" key="1">
    <citation type="submission" date="2020-08" db="EMBL/GenBank/DDBJ databases">
        <title>Winogradskyella ouciana sp. nov., isolated from the hadal seawater of the Mariana Trench.</title>
        <authorList>
            <person name="He X."/>
        </authorList>
    </citation>
    <scope>NUCLEOTIDE SEQUENCE [LARGE SCALE GENOMIC DNA]</scope>
    <source>
        <strain evidence="8 9">KCTC 22026</strain>
    </source>
</reference>
<keyword evidence="9" id="KW-1185">Reference proteome</keyword>
<dbReference type="Gene3D" id="2.40.160.50">
    <property type="entry name" value="membrane protein fhac: a member of the omp85/tpsb transporter family"/>
    <property type="match status" value="1"/>
</dbReference>
<gene>
    <name evidence="8" type="ORF">H6H04_02025</name>
</gene>
<evidence type="ECO:0000256" key="5">
    <source>
        <dbReference type="ARBA" id="ARBA00023237"/>
    </source>
</evidence>
<dbReference type="PANTHER" id="PTHR12815:SF47">
    <property type="entry name" value="TRANSLOCATION AND ASSEMBLY MODULE SUBUNIT TAMA"/>
    <property type="match status" value="1"/>
</dbReference>
<keyword evidence="5" id="KW-0998">Cell outer membrane</keyword>
<dbReference type="InterPro" id="IPR000184">
    <property type="entry name" value="Bac_surfAg_D15"/>
</dbReference>
<dbReference type="Gene3D" id="3.10.20.310">
    <property type="entry name" value="membrane protein fhac"/>
    <property type="match status" value="1"/>
</dbReference>
<comment type="caution">
    <text evidence="8">The sequence shown here is derived from an EMBL/GenBank/DDBJ whole genome shotgun (WGS) entry which is preliminary data.</text>
</comment>
<proteinExistence type="predicted"/>
<evidence type="ECO:0000256" key="4">
    <source>
        <dbReference type="ARBA" id="ARBA00023136"/>
    </source>
</evidence>